<organism evidence="2 3">
    <name type="scientific">Pseudomonas lactucae</name>
    <dbReference type="NCBI Taxonomy" id="2813360"/>
    <lineage>
        <taxon>Bacteria</taxon>
        <taxon>Pseudomonadati</taxon>
        <taxon>Pseudomonadota</taxon>
        <taxon>Gammaproteobacteria</taxon>
        <taxon>Pseudomonadales</taxon>
        <taxon>Pseudomonadaceae</taxon>
        <taxon>Pseudomonas</taxon>
    </lineage>
</organism>
<comment type="caution">
    <text evidence="2">The sequence shown here is derived from an EMBL/GenBank/DDBJ whole genome shotgun (WGS) entry which is preliminary data.</text>
</comment>
<dbReference type="Proteomes" id="UP001154860">
    <property type="component" value="Unassembled WGS sequence"/>
</dbReference>
<dbReference type="RefSeq" id="WP_078733367.1">
    <property type="nucleotide sequence ID" value="NZ_JAFHKI010000131.1"/>
</dbReference>
<sequence>MNVQTARVLPVALVLMMAPALSWAANFDCAVYDMTINNGQGAEARQADDSIEASDVDEAVAQMRKREDWQDADKYIVKCRPVEE</sequence>
<name>A0A9X0YB46_9PSED</name>
<accession>A0A9X0YB46</accession>
<keyword evidence="1" id="KW-0732">Signal</keyword>
<gene>
    <name evidence="2" type="ORF">JWR99_08335</name>
</gene>
<dbReference type="AlphaFoldDB" id="A0A9X0YB46"/>
<reference evidence="2 3" key="1">
    <citation type="journal article" date="2021" name="Int. J. Syst. Evol. Microbiol.">
        <title>Pseudomonas lactucae sp. nov., a pathogen causing bacterial rot of lettuce in Japan.</title>
        <authorList>
            <person name="Sawada H."/>
            <person name="Fujikawa T."/>
            <person name="Satou M."/>
        </authorList>
    </citation>
    <scope>NUCLEOTIDE SEQUENCE [LARGE SCALE GENOMIC DNA]</scope>
    <source>
        <strain evidence="2 3">MAFF 301381</strain>
    </source>
</reference>
<feature type="chain" id="PRO_5040965141" evidence="1">
    <location>
        <begin position="25"/>
        <end position="84"/>
    </location>
</feature>
<dbReference type="EMBL" id="JAFHKJ010000032">
    <property type="protein sequence ID" value="MBN2975984.1"/>
    <property type="molecule type" value="Genomic_DNA"/>
</dbReference>
<proteinExistence type="predicted"/>
<evidence type="ECO:0000313" key="2">
    <source>
        <dbReference type="EMBL" id="MBN2975984.1"/>
    </source>
</evidence>
<feature type="signal peptide" evidence="1">
    <location>
        <begin position="1"/>
        <end position="24"/>
    </location>
</feature>
<keyword evidence="3" id="KW-1185">Reference proteome</keyword>
<reference evidence="2 3" key="2">
    <citation type="journal article" date="2023" name="Plant Pathol.">
        <title>Dismantling and reorganizing Pseudomonas marginalis sensu#lato.</title>
        <authorList>
            <person name="Sawada H."/>
            <person name="Fujikawa T."/>
            <person name="Satou M."/>
        </authorList>
    </citation>
    <scope>NUCLEOTIDE SEQUENCE [LARGE SCALE GENOMIC DNA]</scope>
    <source>
        <strain evidence="2 3">MAFF 301381</strain>
    </source>
</reference>
<protein>
    <submittedName>
        <fullName evidence="2">Uncharacterized protein</fullName>
    </submittedName>
</protein>
<evidence type="ECO:0000313" key="3">
    <source>
        <dbReference type="Proteomes" id="UP001154860"/>
    </source>
</evidence>
<evidence type="ECO:0000256" key="1">
    <source>
        <dbReference type="SAM" id="SignalP"/>
    </source>
</evidence>